<dbReference type="PANTHER" id="PTHR43245">
    <property type="entry name" value="BIFUNCTIONAL POLYMYXIN RESISTANCE PROTEIN ARNA"/>
    <property type="match status" value="1"/>
</dbReference>
<dbReference type="RefSeq" id="WP_285740302.1">
    <property type="nucleotide sequence ID" value="NZ_BSSA01000038.1"/>
</dbReference>
<evidence type="ECO:0000313" key="3">
    <source>
        <dbReference type="Proteomes" id="UP001165041"/>
    </source>
</evidence>
<name>A0A9W6QH58_9ACTN</name>
<comment type="caution">
    <text evidence="2">The sequence shown here is derived from an EMBL/GenBank/DDBJ whole genome shotgun (WGS) entry which is preliminary data.</text>
</comment>
<evidence type="ECO:0000259" key="1">
    <source>
        <dbReference type="Pfam" id="PF01370"/>
    </source>
</evidence>
<organism evidence="2 3">
    <name type="scientific">Kitasatospora phosalacinea</name>
    <dbReference type="NCBI Taxonomy" id="2065"/>
    <lineage>
        <taxon>Bacteria</taxon>
        <taxon>Bacillati</taxon>
        <taxon>Actinomycetota</taxon>
        <taxon>Actinomycetes</taxon>
        <taxon>Kitasatosporales</taxon>
        <taxon>Streptomycetaceae</taxon>
        <taxon>Kitasatospora</taxon>
    </lineage>
</organism>
<dbReference type="AlphaFoldDB" id="A0A9W6QH58"/>
<evidence type="ECO:0000313" key="2">
    <source>
        <dbReference type="EMBL" id="GLW74738.1"/>
    </source>
</evidence>
<dbReference type="Gene3D" id="3.40.50.720">
    <property type="entry name" value="NAD(P)-binding Rossmann-like Domain"/>
    <property type="match status" value="1"/>
</dbReference>
<dbReference type="Gene3D" id="3.90.25.10">
    <property type="entry name" value="UDP-galactose 4-epimerase, domain 1"/>
    <property type="match status" value="1"/>
</dbReference>
<dbReference type="Proteomes" id="UP001165041">
    <property type="component" value="Unassembled WGS sequence"/>
</dbReference>
<dbReference type="PANTHER" id="PTHR43245:SF13">
    <property type="entry name" value="UDP-D-APIOSE_UDP-D-XYLOSE SYNTHASE 2"/>
    <property type="match status" value="1"/>
</dbReference>
<dbReference type="InterPro" id="IPR050177">
    <property type="entry name" value="Lipid_A_modif_metabolic_enz"/>
</dbReference>
<dbReference type="InterPro" id="IPR036291">
    <property type="entry name" value="NAD(P)-bd_dom_sf"/>
</dbReference>
<dbReference type="Pfam" id="PF01370">
    <property type="entry name" value="Epimerase"/>
    <property type="match status" value="1"/>
</dbReference>
<feature type="domain" description="NAD-dependent epimerase/dehydratase" evidence="1">
    <location>
        <begin position="7"/>
        <end position="244"/>
    </location>
</feature>
<sequence length="326" mass="34902">MTPGNDVLVTGAAGFIGRHTVTALHRTGHQVTAVDLRPAPAHLIGMARWHRGDFADPDLLAEVAAGCYATVVHQAGNSDTRATAGPELDETNTAGPLRLADACRAAGARLIYASSHSVYGTLHHRMPIAEDADTNPSRCSGPLNPYAASKLALDQQMRTRHTTGLDWIGLRYTNVFGPDETDKGPMASILSQLLRQAADTGRIRVFDDSLTAARDYIPVETVTATIAQLATAQPPVPAAVYNLGAGFAVSFADLAQWCARLHRETIDRPLHVELVPNPVTAAYQYFTCADMTALDKALPDRPTITAASVEARAAELFEIFRGRAAE</sequence>
<protein>
    <submittedName>
        <fullName evidence="2">ADP-L-glycero-D-manno-heptose-6-epimerase</fullName>
    </submittedName>
</protein>
<reference evidence="2" key="1">
    <citation type="submission" date="2023-02" db="EMBL/GenBank/DDBJ databases">
        <title>Kitasatospora phosalacinea NBRC 14627.</title>
        <authorList>
            <person name="Ichikawa N."/>
            <person name="Sato H."/>
            <person name="Tonouchi N."/>
        </authorList>
    </citation>
    <scope>NUCLEOTIDE SEQUENCE</scope>
    <source>
        <strain evidence="2">NBRC 14627</strain>
    </source>
</reference>
<gene>
    <name evidence="2" type="primary">hldD</name>
    <name evidence="2" type="ORF">Kpho02_70350</name>
</gene>
<dbReference type="SUPFAM" id="SSF51735">
    <property type="entry name" value="NAD(P)-binding Rossmann-fold domains"/>
    <property type="match status" value="1"/>
</dbReference>
<proteinExistence type="predicted"/>
<accession>A0A9W6QH58</accession>
<dbReference type="EMBL" id="BSSA01000038">
    <property type="protein sequence ID" value="GLW74738.1"/>
    <property type="molecule type" value="Genomic_DNA"/>
</dbReference>
<dbReference type="InterPro" id="IPR001509">
    <property type="entry name" value="Epimerase_deHydtase"/>
</dbReference>